<evidence type="ECO:0000256" key="3">
    <source>
        <dbReference type="PIRSR" id="PIRSR607837-1"/>
    </source>
</evidence>
<dbReference type="EMBL" id="CP047897">
    <property type="protein sequence ID" value="QHL89236.1"/>
    <property type="molecule type" value="Genomic_DNA"/>
</dbReference>
<dbReference type="Pfam" id="PF05163">
    <property type="entry name" value="DinB"/>
    <property type="match status" value="1"/>
</dbReference>
<evidence type="ECO:0000313" key="4">
    <source>
        <dbReference type="EMBL" id="QHL89236.1"/>
    </source>
</evidence>
<organism evidence="4 5">
    <name type="scientific">Nibribacter ruber</name>
    <dbReference type="NCBI Taxonomy" id="2698458"/>
    <lineage>
        <taxon>Bacteria</taxon>
        <taxon>Pseudomonadati</taxon>
        <taxon>Bacteroidota</taxon>
        <taxon>Cytophagia</taxon>
        <taxon>Cytophagales</taxon>
        <taxon>Hymenobacteraceae</taxon>
        <taxon>Nibribacter</taxon>
    </lineage>
</organism>
<dbReference type="RefSeq" id="WP_160694398.1">
    <property type="nucleotide sequence ID" value="NZ_CP047897.1"/>
</dbReference>
<dbReference type="InterPro" id="IPR034660">
    <property type="entry name" value="DinB/YfiT-like"/>
</dbReference>
<sequence length="168" mass="18955">MDLNQILLQEFTREAKSTRRMLERVPDEKLDWQPHAKSFSLGKLAAHVAEIPSMFISNVLQTEETDFVKQKFKPFHASTTQELVDFHDQVVAQVTEALTQASAEEFGKTWTLRHGENVIMAMPKAAVIRSVAMNHLIHHRGQLSVYLRLLDVPVPGMYGPTADEAFAG</sequence>
<gene>
    <name evidence="4" type="ORF">GU926_18080</name>
</gene>
<dbReference type="SUPFAM" id="SSF109854">
    <property type="entry name" value="DinB/YfiT-like putative metalloenzymes"/>
    <property type="match status" value="1"/>
</dbReference>
<reference evidence="4 5" key="1">
    <citation type="submission" date="2020-01" db="EMBL/GenBank/DDBJ databases">
        <authorList>
            <person name="Kim M."/>
        </authorList>
    </citation>
    <scope>NUCLEOTIDE SEQUENCE [LARGE SCALE GENOMIC DNA]</scope>
    <source>
        <strain evidence="4 5">BT10</strain>
    </source>
</reference>
<feature type="binding site" evidence="3">
    <location>
        <position position="135"/>
    </location>
    <ligand>
        <name>a divalent metal cation</name>
        <dbReference type="ChEBI" id="CHEBI:60240"/>
    </ligand>
</feature>
<dbReference type="AlphaFoldDB" id="A0A6P1P4H4"/>
<name>A0A6P1P4H4_9BACT</name>
<feature type="binding site" evidence="3">
    <location>
        <position position="139"/>
    </location>
    <ligand>
        <name>a divalent metal cation</name>
        <dbReference type="ChEBI" id="CHEBI:60240"/>
    </ligand>
</feature>
<keyword evidence="2 3" id="KW-0479">Metal-binding</keyword>
<dbReference type="InterPro" id="IPR007837">
    <property type="entry name" value="DinB"/>
</dbReference>
<evidence type="ECO:0000256" key="1">
    <source>
        <dbReference type="ARBA" id="ARBA00008635"/>
    </source>
</evidence>
<feature type="binding site" evidence="3">
    <location>
        <position position="47"/>
    </location>
    <ligand>
        <name>a divalent metal cation</name>
        <dbReference type="ChEBI" id="CHEBI:60240"/>
    </ligand>
</feature>
<comment type="similarity">
    <text evidence="1">Belongs to the DinB family.</text>
</comment>
<keyword evidence="5" id="KW-1185">Reference proteome</keyword>
<protein>
    <submittedName>
        <fullName evidence="4">DUF664 domain-containing protein</fullName>
    </submittedName>
</protein>
<dbReference type="GO" id="GO:0046872">
    <property type="term" value="F:metal ion binding"/>
    <property type="evidence" value="ECO:0007669"/>
    <property type="project" value="UniProtKB-KW"/>
</dbReference>
<accession>A0A6P1P4H4</accession>
<dbReference type="Gene3D" id="1.20.120.450">
    <property type="entry name" value="dinb family like domain"/>
    <property type="match status" value="1"/>
</dbReference>
<evidence type="ECO:0000256" key="2">
    <source>
        <dbReference type="ARBA" id="ARBA00022723"/>
    </source>
</evidence>
<evidence type="ECO:0000313" key="5">
    <source>
        <dbReference type="Proteomes" id="UP000464214"/>
    </source>
</evidence>
<dbReference type="Proteomes" id="UP000464214">
    <property type="component" value="Chromosome"/>
</dbReference>
<dbReference type="KEGG" id="nib:GU926_18080"/>
<proteinExistence type="inferred from homology"/>